<gene>
    <name evidence="2" type="ORF">LJD61_05595</name>
</gene>
<feature type="domain" description="Uroporphyrinogen decarboxylase (URO-D)" evidence="1">
    <location>
        <begin position="56"/>
        <end position="233"/>
    </location>
</feature>
<dbReference type="PANTHER" id="PTHR47099:SF1">
    <property type="entry name" value="METHYLCOBAMIDE:COM METHYLTRANSFERASE MTBA"/>
    <property type="match status" value="1"/>
</dbReference>
<name>A0ABT1NCN0_9FIRM</name>
<dbReference type="SUPFAM" id="SSF51726">
    <property type="entry name" value="UROD/MetE-like"/>
    <property type="match status" value="2"/>
</dbReference>
<sequence length="236" mass="27325">MEKIWTKRERLEAVLRGELPDRPPISSWRHFVEKEHNTKDLAEAMLDFQNKYDWDFIKKDKEAVHKALEAIALTIGDYAAKVIESGADGLFYAIIGFAREGYLTMDEWKEFVEPYDIMVLKNVNDHMVLLHTCGIFSNPQRFVDYPISSIHWAPSAPGNPQIDDCKKWIKDKTPMGGLDERLFGTGATETIYIKSRETLEKNKSIPFIFTPDCSLSIRTHDEELKVFRKTVEDFSF</sequence>
<protein>
    <recommendedName>
        <fullName evidence="1">Uroporphyrinogen decarboxylase (URO-D) domain-containing protein</fullName>
    </recommendedName>
</protein>
<dbReference type="EMBL" id="JAJEKE010000003">
    <property type="protein sequence ID" value="MCQ1529020.1"/>
    <property type="molecule type" value="Genomic_DNA"/>
</dbReference>
<organism evidence="2 3">
    <name type="scientific">Lutispora saccharofermentans</name>
    <dbReference type="NCBI Taxonomy" id="3024236"/>
    <lineage>
        <taxon>Bacteria</taxon>
        <taxon>Bacillati</taxon>
        <taxon>Bacillota</taxon>
        <taxon>Clostridia</taxon>
        <taxon>Lutisporales</taxon>
        <taxon>Lutisporaceae</taxon>
        <taxon>Lutispora</taxon>
    </lineage>
</organism>
<keyword evidence="3" id="KW-1185">Reference proteome</keyword>
<evidence type="ECO:0000313" key="2">
    <source>
        <dbReference type="EMBL" id="MCQ1529020.1"/>
    </source>
</evidence>
<dbReference type="InterPro" id="IPR000257">
    <property type="entry name" value="Uroporphyrinogen_deCOase"/>
</dbReference>
<dbReference type="InterPro" id="IPR052024">
    <property type="entry name" value="Methanogen_methyltrans"/>
</dbReference>
<dbReference type="Proteomes" id="UP001651880">
    <property type="component" value="Unassembled WGS sequence"/>
</dbReference>
<dbReference type="Pfam" id="PF01208">
    <property type="entry name" value="URO-D"/>
    <property type="match status" value="1"/>
</dbReference>
<reference evidence="2 3" key="1">
    <citation type="submission" date="2021-10" db="EMBL/GenBank/DDBJ databases">
        <title>Lutispora strain m25 sp. nov., a thermophilic, non-spore-forming bacterium isolated from a lab-scale methanogenic bioreactor digesting anaerobic sludge.</title>
        <authorList>
            <person name="El Houari A."/>
            <person name="Mcdonald J."/>
        </authorList>
    </citation>
    <scope>NUCLEOTIDE SEQUENCE [LARGE SCALE GENOMIC DNA]</scope>
    <source>
        <strain evidence="3">m25</strain>
    </source>
</reference>
<dbReference type="InterPro" id="IPR038071">
    <property type="entry name" value="UROD/MetE-like_sf"/>
</dbReference>
<evidence type="ECO:0000259" key="1">
    <source>
        <dbReference type="Pfam" id="PF01208"/>
    </source>
</evidence>
<evidence type="ECO:0000313" key="3">
    <source>
        <dbReference type="Proteomes" id="UP001651880"/>
    </source>
</evidence>
<proteinExistence type="predicted"/>
<comment type="caution">
    <text evidence="2">The sequence shown here is derived from an EMBL/GenBank/DDBJ whole genome shotgun (WGS) entry which is preliminary data.</text>
</comment>
<dbReference type="PANTHER" id="PTHR47099">
    <property type="entry name" value="METHYLCOBAMIDE:COM METHYLTRANSFERASE MTBA"/>
    <property type="match status" value="1"/>
</dbReference>
<accession>A0ABT1NCN0</accession>
<dbReference type="Gene3D" id="3.20.20.210">
    <property type="match status" value="2"/>
</dbReference>
<dbReference type="RefSeq" id="WP_255226539.1">
    <property type="nucleotide sequence ID" value="NZ_JAJEKE010000003.1"/>
</dbReference>